<comment type="caution">
    <text evidence="1">The sequence shown here is derived from an EMBL/GenBank/DDBJ whole genome shotgun (WGS) entry which is preliminary data.</text>
</comment>
<keyword evidence="2" id="KW-1185">Reference proteome</keyword>
<proteinExistence type="predicted"/>
<gene>
    <name evidence="1" type="ORF">KUTeg_013065</name>
</gene>
<dbReference type="Proteomes" id="UP001217089">
    <property type="component" value="Unassembled WGS sequence"/>
</dbReference>
<evidence type="ECO:0000313" key="2">
    <source>
        <dbReference type="Proteomes" id="UP001217089"/>
    </source>
</evidence>
<sequence length="154" mass="17266">MSRGTDLAGFIRGLESITKALVETQRPEWRRVWQNSRGKAEEVISNKVSQQPNPQAHHIRGLLYSDEVGGWLCCVVMLKKFMQEKLETVSNQASVVMETMKNQAPSMVSKLMNKENGGAITSPFDTSADHFDISSPVIDPTTGRFFCISEFKNQ</sequence>
<organism evidence="1 2">
    <name type="scientific">Tegillarca granosa</name>
    <name type="common">Malaysian cockle</name>
    <name type="synonym">Anadara granosa</name>
    <dbReference type="NCBI Taxonomy" id="220873"/>
    <lineage>
        <taxon>Eukaryota</taxon>
        <taxon>Metazoa</taxon>
        <taxon>Spiralia</taxon>
        <taxon>Lophotrochozoa</taxon>
        <taxon>Mollusca</taxon>
        <taxon>Bivalvia</taxon>
        <taxon>Autobranchia</taxon>
        <taxon>Pteriomorphia</taxon>
        <taxon>Arcoida</taxon>
        <taxon>Arcoidea</taxon>
        <taxon>Arcidae</taxon>
        <taxon>Tegillarca</taxon>
    </lineage>
</organism>
<evidence type="ECO:0000313" key="1">
    <source>
        <dbReference type="EMBL" id="KAJ8308191.1"/>
    </source>
</evidence>
<dbReference type="EMBL" id="JARBDR010000657">
    <property type="protein sequence ID" value="KAJ8308191.1"/>
    <property type="molecule type" value="Genomic_DNA"/>
</dbReference>
<reference evidence="1 2" key="1">
    <citation type="submission" date="2022-12" db="EMBL/GenBank/DDBJ databases">
        <title>Chromosome-level genome of Tegillarca granosa.</title>
        <authorList>
            <person name="Kim J."/>
        </authorList>
    </citation>
    <scope>NUCLEOTIDE SEQUENCE [LARGE SCALE GENOMIC DNA]</scope>
    <source>
        <strain evidence="1">Teg-2019</strain>
        <tissue evidence="1">Adductor muscle</tissue>
    </source>
</reference>
<accession>A0ABQ9EV15</accession>
<protein>
    <submittedName>
        <fullName evidence="1">Uncharacterized protein</fullName>
    </submittedName>
</protein>
<name>A0ABQ9EV15_TEGGR</name>